<keyword evidence="2" id="KW-1185">Reference proteome</keyword>
<sequence length="99" mass="11432">MIKHKKLTPTNHIQQRKGNIVSNMNGEMVMLSIHNGKYYNFGEIGGQIWRSINGTISIDSLVGTLMETYEIEEETCREQVLLFLEDLLTEQLIEVVKYD</sequence>
<reference evidence="1" key="1">
    <citation type="submission" date="2022-09" db="EMBL/GenBank/DDBJ databases">
        <title>Complete genome sequence of Rossellomorea vietnamensis strain RL-WG62, a newly isolated PGPR with the potential for plant salinity stress alleviation.</title>
        <authorList>
            <person name="Ren L."/>
            <person name="Wang G."/>
            <person name="Hu H."/>
        </authorList>
    </citation>
    <scope>NUCLEOTIDE SEQUENCE</scope>
    <source>
        <strain evidence="1">RL-WG62</strain>
    </source>
</reference>
<dbReference type="Proteomes" id="UP001064027">
    <property type="component" value="Chromosome"/>
</dbReference>
<evidence type="ECO:0000313" key="2">
    <source>
        <dbReference type="Proteomes" id="UP001064027"/>
    </source>
</evidence>
<proteinExistence type="predicted"/>
<evidence type="ECO:0000313" key="1">
    <source>
        <dbReference type="EMBL" id="UXH42747.1"/>
    </source>
</evidence>
<accession>A0ACD4C573</accession>
<dbReference type="EMBL" id="CP104558">
    <property type="protein sequence ID" value="UXH42747.1"/>
    <property type="molecule type" value="Genomic_DNA"/>
</dbReference>
<gene>
    <name evidence="1" type="ORF">N5C46_13520</name>
</gene>
<protein>
    <submittedName>
        <fullName evidence="1">Lasso peptide biosynthesis PqqD family chaperone</fullName>
    </submittedName>
</protein>
<name>A0ACD4C573_9BACI</name>
<organism evidence="1 2">
    <name type="scientific">Rossellomorea vietnamensis</name>
    <dbReference type="NCBI Taxonomy" id="218284"/>
    <lineage>
        <taxon>Bacteria</taxon>
        <taxon>Bacillati</taxon>
        <taxon>Bacillota</taxon>
        <taxon>Bacilli</taxon>
        <taxon>Bacillales</taxon>
        <taxon>Bacillaceae</taxon>
        <taxon>Rossellomorea</taxon>
    </lineage>
</organism>